<proteinExistence type="predicted"/>
<protein>
    <submittedName>
        <fullName evidence="1">Subtilisin-like protease</fullName>
    </submittedName>
</protein>
<comment type="caution">
    <text evidence="1">The sequence shown here is derived from an EMBL/GenBank/DDBJ whole genome shotgun (WGS) entry which is preliminary data.</text>
</comment>
<accession>A0ACC1YPK0</accession>
<sequence length="912" mass="98632">MNATKNPDGEFDFGAGNIDPVKAISLGLVYGALADDYVEFLCSMGYDTSKFQAITGSNSSCPPEINGTPRNLNYPSMAAGVVENKPFSVNFSRTVYQRWLKNSNYEAKMTVDSRIKIDVVPGVLSFESLNKKKSFVVKISGVGLQENSIVSASLVWSDGTYNVRSPIHVLYSNNGPGNKRLKLCLKLAFVQACNVVMMPRMMVQVYIVYMGSLPEREYSPSSHHLSILQEVVEGSYVNDILIRSYKRSFNGFAAKLTDQEQQKISRMDGVVSVFPRKTLQLQTTRSWDFIGFSESVNRNLTVESDVIIGVLDSGIWPELESFNDEGIDPPPKKWKGPCEGGTNFTCNRKIIGARYYPTKSADKSVRDSYSGHGTNMASIAAGKTVTGVDFYGLAKGNVRGGVPSARIAAYKVCYMDPWFCPEDAILAAFDDAIADGVDIISISLTFQTATDLIRDGIAIGAYHAMEKGIITNQAVGNFGPVPTSVASVAPWIFSVAASSIDRKFINKVVLGDNTTFVSDSINTFETKGPLVYGKLNRTICPEIAARNCDLFCLEESLVKGNIVVCDRAGGHTEAFRAGAVGSISPLCLTFISKPLPFPAYGLRYHEGDQVKTYMNSTKNPQANILKSEAANDAGAPVIPEFSCRGPSTIVPDIIKPDISAPGAEILAGYSPAVEPSLLPGDKRSVKYSLLSGTSVSCSHVTGAVAYVKSFHPDWAPSSIKSALMTTAWSMNATRNSDGEFAFGAGNIDPVKAISPGLVYEALADDYVEFLCSMGYDTSTLQAITGNNSSCPHEINGTPRNLNYPSVAAHLEENKPFSVNFSRTVTNVGQENSTYEAKVTVDSKIEIDVVPGVLSFKSLNEKKSFTVTISGVGLQENSMVSASLVWSDGSYNVRSPIVLYTNKGPGDKRLKLL</sequence>
<gene>
    <name evidence="1" type="ORF">OWV82_004535</name>
</gene>
<keyword evidence="2" id="KW-1185">Reference proteome</keyword>
<organism evidence="1 2">
    <name type="scientific">Melia azedarach</name>
    <name type="common">Chinaberry tree</name>
    <dbReference type="NCBI Taxonomy" id="155640"/>
    <lineage>
        <taxon>Eukaryota</taxon>
        <taxon>Viridiplantae</taxon>
        <taxon>Streptophyta</taxon>
        <taxon>Embryophyta</taxon>
        <taxon>Tracheophyta</taxon>
        <taxon>Spermatophyta</taxon>
        <taxon>Magnoliopsida</taxon>
        <taxon>eudicotyledons</taxon>
        <taxon>Gunneridae</taxon>
        <taxon>Pentapetalae</taxon>
        <taxon>rosids</taxon>
        <taxon>malvids</taxon>
        <taxon>Sapindales</taxon>
        <taxon>Meliaceae</taxon>
        <taxon>Melia</taxon>
    </lineage>
</organism>
<dbReference type="Proteomes" id="UP001164539">
    <property type="component" value="Chromosome 2"/>
</dbReference>
<name>A0ACC1YPK0_MELAZ</name>
<dbReference type="EMBL" id="CM051395">
    <property type="protein sequence ID" value="KAJ4725706.1"/>
    <property type="molecule type" value="Genomic_DNA"/>
</dbReference>
<reference evidence="1 2" key="1">
    <citation type="journal article" date="2023" name="Science">
        <title>Complex scaffold remodeling in plant triterpene biosynthesis.</title>
        <authorList>
            <person name="De La Pena R."/>
            <person name="Hodgson H."/>
            <person name="Liu J.C."/>
            <person name="Stephenson M.J."/>
            <person name="Martin A.C."/>
            <person name="Owen C."/>
            <person name="Harkess A."/>
            <person name="Leebens-Mack J."/>
            <person name="Jimenez L.E."/>
            <person name="Osbourn A."/>
            <person name="Sattely E.S."/>
        </authorList>
    </citation>
    <scope>NUCLEOTIDE SEQUENCE [LARGE SCALE GENOMIC DNA]</scope>
    <source>
        <strain evidence="2">cv. JPN11</strain>
        <tissue evidence="1">Leaf</tissue>
    </source>
</reference>
<evidence type="ECO:0000313" key="2">
    <source>
        <dbReference type="Proteomes" id="UP001164539"/>
    </source>
</evidence>
<evidence type="ECO:0000313" key="1">
    <source>
        <dbReference type="EMBL" id="KAJ4725706.1"/>
    </source>
</evidence>